<dbReference type="Pfam" id="PF20152">
    <property type="entry name" value="DUF6534"/>
    <property type="match status" value="1"/>
</dbReference>
<feature type="region of interest" description="Disordered" evidence="1">
    <location>
        <begin position="286"/>
        <end position="311"/>
    </location>
</feature>
<dbReference type="OrthoDB" id="3053835at2759"/>
<dbReference type="Proteomes" id="UP000567179">
    <property type="component" value="Unassembled WGS sequence"/>
</dbReference>
<dbReference type="EMBL" id="JAACJJ010000005">
    <property type="protein sequence ID" value="KAF5328204.1"/>
    <property type="molecule type" value="Genomic_DNA"/>
</dbReference>
<organism evidence="4 5">
    <name type="scientific">Psilocybe cf. subviscida</name>
    <dbReference type="NCBI Taxonomy" id="2480587"/>
    <lineage>
        <taxon>Eukaryota</taxon>
        <taxon>Fungi</taxon>
        <taxon>Dikarya</taxon>
        <taxon>Basidiomycota</taxon>
        <taxon>Agaricomycotina</taxon>
        <taxon>Agaricomycetes</taxon>
        <taxon>Agaricomycetidae</taxon>
        <taxon>Agaricales</taxon>
        <taxon>Agaricineae</taxon>
        <taxon>Strophariaceae</taxon>
        <taxon>Psilocybe</taxon>
    </lineage>
</organism>
<accession>A0A8H5BRG6</accession>
<dbReference type="InterPro" id="IPR045339">
    <property type="entry name" value="DUF6534"/>
</dbReference>
<feature type="transmembrane region" description="Helical" evidence="2">
    <location>
        <begin position="46"/>
        <end position="64"/>
    </location>
</feature>
<keyword evidence="5" id="KW-1185">Reference proteome</keyword>
<reference evidence="4 5" key="1">
    <citation type="journal article" date="2020" name="ISME J.">
        <title>Uncovering the hidden diversity of litter-decomposition mechanisms in mushroom-forming fungi.</title>
        <authorList>
            <person name="Floudas D."/>
            <person name="Bentzer J."/>
            <person name="Ahren D."/>
            <person name="Johansson T."/>
            <person name="Persson P."/>
            <person name="Tunlid A."/>
        </authorList>
    </citation>
    <scope>NUCLEOTIDE SEQUENCE [LARGE SCALE GENOMIC DNA]</scope>
    <source>
        <strain evidence="4 5">CBS 101986</strain>
    </source>
</reference>
<dbReference type="PANTHER" id="PTHR40465:SF1">
    <property type="entry name" value="DUF6534 DOMAIN-CONTAINING PROTEIN"/>
    <property type="match status" value="1"/>
</dbReference>
<evidence type="ECO:0000256" key="2">
    <source>
        <dbReference type="SAM" id="Phobius"/>
    </source>
</evidence>
<feature type="transmembrane region" description="Helical" evidence="2">
    <location>
        <begin position="155"/>
        <end position="178"/>
    </location>
</feature>
<evidence type="ECO:0000259" key="3">
    <source>
        <dbReference type="Pfam" id="PF20152"/>
    </source>
</evidence>
<feature type="transmembrane region" description="Helical" evidence="2">
    <location>
        <begin position="84"/>
        <end position="105"/>
    </location>
</feature>
<feature type="transmembrane region" description="Helical" evidence="2">
    <location>
        <begin position="20"/>
        <end position="39"/>
    </location>
</feature>
<evidence type="ECO:0000313" key="4">
    <source>
        <dbReference type="EMBL" id="KAF5328204.1"/>
    </source>
</evidence>
<protein>
    <recommendedName>
        <fullName evidence="3">DUF6534 domain-containing protein</fullName>
    </recommendedName>
</protein>
<feature type="transmembrane region" description="Helical" evidence="2">
    <location>
        <begin position="198"/>
        <end position="218"/>
    </location>
</feature>
<feature type="transmembrane region" description="Helical" evidence="2">
    <location>
        <begin position="117"/>
        <end position="140"/>
    </location>
</feature>
<proteinExistence type="predicted"/>
<gene>
    <name evidence="4" type="ORF">D9619_013368</name>
</gene>
<evidence type="ECO:0000256" key="1">
    <source>
        <dbReference type="SAM" id="MobiDB-lite"/>
    </source>
</evidence>
<feature type="transmembrane region" description="Helical" evidence="2">
    <location>
        <begin position="224"/>
        <end position="247"/>
    </location>
</feature>
<keyword evidence="2" id="KW-0472">Membrane</keyword>
<name>A0A8H5BRG6_9AGAR</name>
<feature type="region of interest" description="Disordered" evidence="1">
    <location>
        <begin position="328"/>
        <end position="377"/>
    </location>
</feature>
<dbReference type="AlphaFoldDB" id="A0A8H5BRG6"/>
<evidence type="ECO:0000313" key="5">
    <source>
        <dbReference type="Proteomes" id="UP000567179"/>
    </source>
</evidence>
<keyword evidence="2" id="KW-1133">Transmembrane helix</keyword>
<comment type="caution">
    <text evidence="4">The sequence shown here is derived from an EMBL/GenBank/DDBJ whole genome shotgun (WGS) entry which is preliminary data.</text>
</comment>
<feature type="compositionally biased region" description="Polar residues" evidence="1">
    <location>
        <begin position="349"/>
        <end position="377"/>
    </location>
</feature>
<feature type="domain" description="DUF6534" evidence="3">
    <location>
        <begin position="162"/>
        <end position="250"/>
    </location>
</feature>
<keyword evidence="2" id="KW-0812">Transmembrane</keyword>
<dbReference type="PANTHER" id="PTHR40465">
    <property type="entry name" value="CHROMOSOME 1, WHOLE GENOME SHOTGUN SEQUENCE"/>
    <property type="match status" value="1"/>
</dbReference>
<sequence length="377" mass="41290">MSDLPLHIEDVTGPMLLGSLLHWGLYSILLTQIYTYYMAFPRDSRIIVVLVYTTLVIGTVFAIISTSTAWRVFATGFGDPATLYISWFNIPLVGGAGAFIAEIFYAHRIRLLSRSYIIPVVITMLALLQMSAALVSAILLKKVGMFSNRTYTIAAWIWNSAAASCNIMIACCMVYYLFRIRAGSQKSVSTQILRQRPLTFLIEAGVVTAIFATLHLILSMLPSPIAYFLVTSEITACIYANSMLVLLNGRIRFSHAEDEENPDTSLARGGVLAPFDVQRPTAVSWSVAKESSEGERNNDIATPNGRPEWQDARTRGAVGEAVYNYGLQNSHLGPEPQIPVDNHGGEVVTQANNSVSLPEDQSSGSMSSNTPPTYTSM</sequence>